<accession>A0A6A6I9J1</accession>
<dbReference type="Proteomes" id="UP000800094">
    <property type="component" value="Unassembled WGS sequence"/>
</dbReference>
<dbReference type="InterPro" id="IPR052337">
    <property type="entry name" value="SAT4-like"/>
</dbReference>
<evidence type="ECO:0000256" key="7">
    <source>
        <dbReference type="SAM" id="Phobius"/>
    </source>
</evidence>
<dbReference type="EMBL" id="ML987197">
    <property type="protein sequence ID" value="KAF2247225.1"/>
    <property type="molecule type" value="Genomic_DNA"/>
</dbReference>
<dbReference type="AlphaFoldDB" id="A0A6A6I9J1"/>
<evidence type="ECO:0000256" key="6">
    <source>
        <dbReference type="SAM" id="MobiDB-lite"/>
    </source>
</evidence>
<feature type="transmembrane region" description="Helical" evidence="7">
    <location>
        <begin position="177"/>
        <end position="202"/>
    </location>
</feature>
<comment type="subcellular location">
    <subcellularLocation>
        <location evidence="1">Membrane</location>
        <topology evidence="1">Multi-pass membrane protein</topology>
    </subcellularLocation>
</comment>
<dbReference type="GeneID" id="54575688"/>
<evidence type="ECO:0000256" key="4">
    <source>
        <dbReference type="ARBA" id="ARBA00023136"/>
    </source>
</evidence>
<evidence type="ECO:0000259" key="8">
    <source>
        <dbReference type="Pfam" id="PF20684"/>
    </source>
</evidence>
<dbReference type="InterPro" id="IPR049326">
    <property type="entry name" value="Rhodopsin_dom_fungi"/>
</dbReference>
<comment type="similarity">
    <text evidence="5">Belongs to the SAT4 family.</text>
</comment>
<gene>
    <name evidence="9" type="ORF">BU26DRAFT_343988</name>
</gene>
<proteinExistence type="inferred from homology"/>
<keyword evidence="4 7" id="KW-0472">Membrane</keyword>
<organism evidence="9 10">
    <name type="scientific">Trematosphaeria pertusa</name>
    <dbReference type="NCBI Taxonomy" id="390896"/>
    <lineage>
        <taxon>Eukaryota</taxon>
        <taxon>Fungi</taxon>
        <taxon>Dikarya</taxon>
        <taxon>Ascomycota</taxon>
        <taxon>Pezizomycotina</taxon>
        <taxon>Dothideomycetes</taxon>
        <taxon>Pleosporomycetidae</taxon>
        <taxon>Pleosporales</taxon>
        <taxon>Massarineae</taxon>
        <taxon>Trematosphaeriaceae</taxon>
        <taxon>Trematosphaeria</taxon>
    </lineage>
</organism>
<feature type="transmembrane region" description="Helical" evidence="7">
    <location>
        <begin position="54"/>
        <end position="75"/>
    </location>
</feature>
<name>A0A6A6I9J1_9PLEO</name>
<reference evidence="9" key="1">
    <citation type="journal article" date="2020" name="Stud. Mycol.">
        <title>101 Dothideomycetes genomes: a test case for predicting lifestyles and emergence of pathogens.</title>
        <authorList>
            <person name="Haridas S."/>
            <person name="Albert R."/>
            <person name="Binder M."/>
            <person name="Bloem J."/>
            <person name="Labutti K."/>
            <person name="Salamov A."/>
            <person name="Andreopoulos B."/>
            <person name="Baker S."/>
            <person name="Barry K."/>
            <person name="Bills G."/>
            <person name="Bluhm B."/>
            <person name="Cannon C."/>
            <person name="Castanera R."/>
            <person name="Culley D."/>
            <person name="Daum C."/>
            <person name="Ezra D."/>
            <person name="Gonzalez J."/>
            <person name="Henrissat B."/>
            <person name="Kuo A."/>
            <person name="Liang C."/>
            <person name="Lipzen A."/>
            <person name="Lutzoni F."/>
            <person name="Magnuson J."/>
            <person name="Mondo S."/>
            <person name="Nolan M."/>
            <person name="Ohm R."/>
            <person name="Pangilinan J."/>
            <person name="Park H.-J."/>
            <person name="Ramirez L."/>
            <person name="Alfaro M."/>
            <person name="Sun H."/>
            <person name="Tritt A."/>
            <person name="Yoshinaga Y."/>
            <person name="Zwiers L.-H."/>
            <person name="Turgeon B."/>
            <person name="Goodwin S."/>
            <person name="Spatafora J."/>
            <person name="Crous P."/>
            <person name="Grigoriev I."/>
        </authorList>
    </citation>
    <scope>NUCLEOTIDE SEQUENCE</scope>
    <source>
        <strain evidence="9">CBS 122368</strain>
    </source>
</reference>
<dbReference type="GO" id="GO:0016020">
    <property type="term" value="C:membrane"/>
    <property type="evidence" value="ECO:0007669"/>
    <property type="project" value="UniProtKB-SubCell"/>
</dbReference>
<evidence type="ECO:0000256" key="5">
    <source>
        <dbReference type="ARBA" id="ARBA00038359"/>
    </source>
</evidence>
<feature type="transmembrane region" description="Helical" evidence="7">
    <location>
        <begin position="21"/>
        <end position="42"/>
    </location>
</feature>
<sequence>MPTIRLRATSMADTTSIPADLIAAATICLFLTASAVFARMYTKVVDLRHTQVDDCAVVFAGIGFGSFAALLFVGATAGLGDHIWTITAEALKRAYLYSNILEIIYAPIMFAAKFAILVQIDRMFSGVRKKLIYWGVRVLIVLNAVCYTAMFFAHIFACMPRAKISDPSLPGECISQNATIIATGTINLTSDVAILLFAVWGVSRLHLTAKRKTLVALVFSVGSFACVASACRLVYGVNVDGNPDFTAAIWPMHLWALAELTSVIYVACCPTFPRLIQYMQGKTLQHAHRNAHERWLSSASSTEYLSEKQLFSPALTAPVPRPSVEKPLPRAPLSQITTAPTFITTLTRNPSRDRPISHLSYDTYTAAAMRETLFSVDDAATCVSPVSPARTEFSRFSLATVKCATQMKVTPVYFKTIKKTVDVRISNHTNPGSPFGGGSGRPEAAW</sequence>
<feature type="transmembrane region" description="Helical" evidence="7">
    <location>
        <begin position="214"/>
        <end position="235"/>
    </location>
</feature>
<keyword evidence="3 7" id="KW-1133">Transmembrane helix</keyword>
<dbReference type="PANTHER" id="PTHR33048:SF47">
    <property type="entry name" value="INTEGRAL MEMBRANE PROTEIN-RELATED"/>
    <property type="match status" value="1"/>
</dbReference>
<evidence type="ECO:0000256" key="2">
    <source>
        <dbReference type="ARBA" id="ARBA00022692"/>
    </source>
</evidence>
<evidence type="ECO:0000256" key="3">
    <source>
        <dbReference type="ARBA" id="ARBA00022989"/>
    </source>
</evidence>
<evidence type="ECO:0000256" key="1">
    <source>
        <dbReference type="ARBA" id="ARBA00004141"/>
    </source>
</evidence>
<keyword evidence="2 7" id="KW-0812">Transmembrane</keyword>
<keyword evidence="10" id="KW-1185">Reference proteome</keyword>
<dbReference type="PANTHER" id="PTHR33048">
    <property type="entry name" value="PTH11-LIKE INTEGRAL MEMBRANE PROTEIN (AFU_ORTHOLOGUE AFUA_5G11245)"/>
    <property type="match status" value="1"/>
</dbReference>
<feature type="domain" description="Rhodopsin" evidence="8">
    <location>
        <begin position="38"/>
        <end position="277"/>
    </location>
</feature>
<evidence type="ECO:0000313" key="10">
    <source>
        <dbReference type="Proteomes" id="UP000800094"/>
    </source>
</evidence>
<feature type="transmembrane region" description="Helical" evidence="7">
    <location>
        <begin position="95"/>
        <end position="119"/>
    </location>
</feature>
<dbReference type="Pfam" id="PF20684">
    <property type="entry name" value="Fung_rhodopsin"/>
    <property type="match status" value="1"/>
</dbReference>
<evidence type="ECO:0000313" key="9">
    <source>
        <dbReference type="EMBL" id="KAF2247225.1"/>
    </source>
</evidence>
<feature type="region of interest" description="Disordered" evidence="6">
    <location>
        <begin position="425"/>
        <end position="446"/>
    </location>
</feature>
<protein>
    <recommendedName>
        <fullName evidence="8">Rhodopsin domain-containing protein</fullName>
    </recommendedName>
</protein>
<dbReference type="RefSeq" id="XP_033682229.1">
    <property type="nucleotide sequence ID" value="XM_033822358.1"/>
</dbReference>
<feature type="transmembrane region" description="Helical" evidence="7">
    <location>
        <begin position="131"/>
        <end position="157"/>
    </location>
</feature>
<feature type="transmembrane region" description="Helical" evidence="7">
    <location>
        <begin position="255"/>
        <end position="276"/>
    </location>
</feature>
<dbReference type="OrthoDB" id="5342292at2759"/>